<proteinExistence type="predicted"/>
<name>A0A9P1FM48_9DINO</name>
<dbReference type="EMBL" id="CAMXCT020000599">
    <property type="protein sequence ID" value="CAL1134321.1"/>
    <property type="molecule type" value="Genomic_DNA"/>
</dbReference>
<accession>A0A9P1FM48</accession>
<evidence type="ECO:0000313" key="1">
    <source>
        <dbReference type="EMBL" id="CAI3980946.1"/>
    </source>
</evidence>
<evidence type="ECO:0000313" key="2">
    <source>
        <dbReference type="EMBL" id="CAL4768258.1"/>
    </source>
</evidence>
<evidence type="ECO:0000313" key="3">
    <source>
        <dbReference type="Proteomes" id="UP001152797"/>
    </source>
</evidence>
<gene>
    <name evidence="1" type="ORF">C1SCF055_LOCUS8786</name>
</gene>
<comment type="caution">
    <text evidence="1">The sequence shown here is derived from an EMBL/GenBank/DDBJ whole genome shotgun (WGS) entry which is preliminary data.</text>
</comment>
<sequence length="812" mass="91269">MKTLWEHLSGQSTIIGDMSRASLIDVISFVALADKTRRTLKKKWGELLSSMITCLRNSLALFMASCIKKEATRLCHAVPDIDSRAIPSRRCRSSGGASDMSTPGGHNSLVVFDPLNEGDDGATEQATKSRKSKVLVDLNAIWQLYEDSMTTNVSLPTLAKTRRRDRAAGMSEASVDYWMRKIQNIYGRRSAVSMSNCRFFSVACDASRHSTRDTLVSTVFSVENNVGVYANAQVLKSGGKLLAPDEAILDDEVEHLAATREIDRLASYRLMQAISFQLKFLTSKTLNSFLLEHPDPLAVALAPLTPELVRVVKQDAGGTRVYLCNKVTKESTLVDLSGWDPLHRLINDMKHAMTFGPKDGTHWLETALLCSTYVFSLNYKPYKGGSFHADKRELPDHFLRTMTEDVGIGFTSLTCQDCDLFSQYAYLIGLDTGSRICSREDVASLFQDLPAHLESCRHKLSLVKSGRWFSWHGAAEEHMKEWFAFKMLLKHQYPEVEDVDQSEKSFKELRSDSGGLKLALKGMTFQNWLGVRILQVGGRPMWNWWTKTVQEIKTPADGLKAFIVMSQHWRSDLQFRELVGCLLDRKEIGMVTKYCSVMQACPSGFVKQLWYYIVGLMSNRAASLCKHECAPYCYATALLDDDADPRQEAAAQMMLADWKALCMIEQSEAVGAQDLAVEMQNCIYPPTRLAFLSLETGDRPGALELLRAMLQSFSDTKVIEDLHQRIRCDSLKNPNRKHTALEVQNIVMTSKILETRGIAHPAALTKKSFLSRWKKAKAEKQKSKFHCANEKLPLTTVRSWPASHGQHCLLKL</sequence>
<reference evidence="2 3" key="2">
    <citation type="submission" date="2024-05" db="EMBL/GenBank/DDBJ databases">
        <authorList>
            <person name="Chen Y."/>
            <person name="Shah S."/>
            <person name="Dougan E. K."/>
            <person name="Thang M."/>
            <person name="Chan C."/>
        </authorList>
    </citation>
    <scope>NUCLEOTIDE SEQUENCE [LARGE SCALE GENOMIC DNA]</scope>
</reference>
<dbReference type="Proteomes" id="UP001152797">
    <property type="component" value="Unassembled WGS sequence"/>
</dbReference>
<reference evidence="1" key="1">
    <citation type="submission" date="2022-10" db="EMBL/GenBank/DDBJ databases">
        <authorList>
            <person name="Chen Y."/>
            <person name="Dougan E. K."/>
            <person name="Chan C."/>
            <person name="Rhodes N."/>
            <person name="Thang M."/>
        </authorList>
    </citation>
    <scope>NUCLEOTIDE SEQUENCE</scope>
</reference>
<organism evidence="1">
    <name type="scientific">Cladocopium goreaui</name>
    <dbReference type="NCBI Taxonomy" id="2562237"/>
    <lineage>
        <taxon>Eukaryota</taxon>
        <taxon>Sar</taxon>
        <taxon>Alveolata</taxon>
        <taxon>Dinophyceae</taxon>
        <taxon>Suessiales</taxon>
        <taxon>Symbiodiniaceae</taxon>
        <taxon>Cladocopium</taxon>
    </lineage>
</organism>
<dbReference type="EMBL" id="CAMXCT030000599">
    <property type="protein sequence ID" value="CAL4768258.1"/>
    <property type="molecule type" value="Genomic_DNA"/>
</dbReference>
<dbReference type="EMBL" id="CAMXCT010000599">
    <property type="protein sequence ID" value="CAI3980946.1"/>
    <property type="molecule type" value="Genomic_DNA"/>
</dbReference>
<keyword evidence="3" id="KW-1185">Reference proteome</keyword>
<protein>
    <submittedName>
        <fullName evidence="1">Uncharacterized protein</fullName>
    </submittedName>
</protein>
<dbReference type="AlphaFoldDB" id="A0A9P1FM48"/>